<sequence length="323" mass="36514">MSLELKLQENRNGENKFQLPGGDLQGFVCFTWTSAFHKYVDYCNLIKIQVILEGYLVTNPSNKLSTGKKFYTSEILCIRGIYGEKRLGELFPKRSFAFPFMVRPNHPQHMMPSCRSAKMLNVAYRLKTRVTLRDHGQQRSPDAAYTCFSHQLPFNMTPGSTPNQATLEAIQRVRRTVETDGENHVNKVLTSNDTFQIRASLSNPVTSAQSPGAIEVLVRLDQIHDSAKPVSKIIGKLIQECTIEEGVTVRKKAKLFNIRLDVGERRDRKCEELSIPFNLPSGLLPTLIEKDRSAKVSYRIQVGAHVGKKEECFVTLPLIVVPH</sequence>
<evidence type="ECO:0000313" key="2">
    <source>
        <dbReference type="Proteomes" id="UP000076858"/>
    </source>
</evidence>
<dbReference type="OrthoDB" id="6332849at2759"/>
<gene>
    <name evidence="1" type="ORF">APZ42_015431</name>
</gene>
<comment type="caution">
    <text evidence="1">The sequence shown here is derived from an EMBL/GenBank/DDBJ whole genome shotgun (WGS) entry which is preliminary data.</text>
</comment>
<keyword evidence="2" id="KW-1185">Reference proteome</keyword>
<accession>A0A162PGC9</accession>
<reference evidence="1 2" key="1">
    <citation type="submission" date="2016-03" db="EMBL/GenBank/DDBJ databases">
        <title>EvidentialGene: Evidence-directed Construction of Genes on Genomes.</title>
        <authorList>
            <person name="Gilbert D.G."/>
            <person name="Choi J.-H."/>
            <person name="Mockaitis K."/>
            <person name="Colbourne J."/>
            <person name="Pfrender M."/>
        </authorList>
    </citation>
    <scope>NUCLEOTIDE SEQUENCE [LARGE SCALE GENOMIC DNA]</scope>
    <source>
        <strain evidence="1 2">Xinb3</strain>
        <tissue evidence="1">Complete organism</tissue>
    </source>
</reference>
<organism evidence="1 2">
    <name type="scientific">Daphnia magna</name>
    <dbReference type="NCBI Taxonomy" id="35525"/>
    <lineage>
        <taxon>Eukaryota</taxon>
        <taxon>Metazoa</taxon>
        <taxon>Ecdysozoa</taxon>
        <taxon>Arthropoda</taxon>
        <taxon>Crustacea</taxon>
        <taxon>Branchiopoda</taxon>
        <taxon>Diplostraca</taxon>
        <taxon>Cladocera</taxon>
        <taxon>Anomopoda</taxon>
        <taxon>Daphniidae</taxon>
        <taxon>Daphnia</taxon>
    </lineage>
</organism>
<name>A0A162PGC9_9CRUS</name>
<dbReference type="EMBL" id="LRGB01000512">
    <property type="protein sequence ID" value="KZS18827.1"/>
    <property type="molecule type" value="Genomic_DNA"/>
</dbReference>
<evidence type="ECO:0008006" key="3">
    <source>
        <dbReference type="Google" id="ProtNLM"/>
    </source>
</evidence>
<dbReference type="Proteomes" id="UP000076858">
    <property type="component" value="Unassembled WGS sequence"/>
</dbReference>
<dbReference type="AlphaFoldDB" id="A0A162PGC9"/>
<protein>
    <recommendedName>
        <fullName evidence="3">Arrestin C-terminal-like domain-containing protein</fullName>
    </recommendedName>
</protein>
<evidence type="ECO:0000313" key="1">
    <source>
        <dbReference type="EMBL" id="KZS18827.1"/>
    </source>
</evidence>
<proteinExistence type="predicted"/>